<dbReference type="EMBL" id="BAYM01000080">
    <property type="protein sequence ID" value="GAN36451.1"/>
    <property type="molecule type" value="Genomic_DNA"/>
</dbReference>
<organism evidence="1 2">
    <name type="scientific">Lacticaseibacillus paracasei NRIC 0644</name>
    <dbReference type="NCBI Taxonomy" id="1435038"/>
    <lineage>
        <taxon>Bacteria</taxon>
        <taxon>Bacillati</taxon>
        <taxon>Bacillota</taxon>
        <taxon>Bacilli</taxon>
        <taxon>Lactobacillales</taxon>
        <taxon>Lactobacillaceae</taxon>
        <taxon>Lacticaseibacillus</taxon>
    </lineage>
</organism>
<gene>
    <name evidence="1" type="ORF">LC0644_1040</name>
</gene>
<reference evidence="2" key="1">
    <citation type="submission" date="2014-05" db="EMBL/GenBank/DDBJ databases">
        <title>Whole genome sequencing of Lactobacillus casei NRIC0644.</title>
        <authorList>
            <person name="Atarashi H."/>
            <person name="Yoshida Y."/>
            <person name="Fujimura S."/>
            <person name="Tanaka N."/>
            <person name="Shiwa Y."/>
            <person name="Yoshikawa H."/>
            <person name="Okada S."/>
            <person name="Nakagawa J."/>
        </authorList>
    </citation>
    <scope>NUCLEOTIDE SEQUENCE [LARGE SCALE GENOMIC DNA]</scope>
    <source>
        <strain evidence="2">NRIC0644</strain>
    </source>
</reference>
<comment type="caution">
    <text evidence="1">The sequence shown here is derived from an EMBL/GenBank/DDBJ whole genome shotgun (WGS) entry which is preliminary data.</text>
</comment>
<dbReference type="RefSeq" id="WP_045624802.1">
    <property type="nucleotide sequence ID" value="NZ_BAYM01000080.1"/>
</dbReference>
<accession>A0A0C9PNC5</accession>
<protein>
    <submittedName>
        <fullName evidence="1">Uncharacterized protein</fullName>
    </submittedName>
</protein>
<evidence type="ECO:0000313" key="2">
    <source>
        <dbReference type="Proteomes" id="UP000032552"/>
    </source>
</evidence>
<name>A0A0C9PNC5_LACPA</name>
<evidence type="ECO:0000313" key="1">
    <source>
        <dbReference type="EMBL" id="GAN36451.1"/>
    </source>
</evidence>
<sequence>MTNAEHTIGDLLNQHNSLTLDVIRGEHSPIAQTLLKHNAEWRKRVYDLFVKADPHELHDPFSI</sequence>
<proteinExistence type="predicted"/>
<dbReference type="AlphaFoldDB" id="A0A0C9PNC5"/>
<dbReference type="Proteomes" id="UP000032552">
    <property type="component" value="Unassembled WGS sequence"/>
</dbReference>